<dbReference type="PANTHER" id="PTHR10612">
    <property type="entry name" value="APOLIPOPROTEIN D"/>
    <property type="match status" value="1"/>
</dbReference>
<dbReference type="InterPro" id="IPR002446">
    <property type="entry name" value="Lipocalin_bac"/>
</dbReference>
<evidence type="ECO:0000313" key="6">
    <source>
        <dbReference type="Proteomes" id="UP000218890"/>
    </source>
</evidence>
<dbReference type="Pfam" id="PF08212">
    <property type="entry name" value="Lipocalin_2"/>
    <property type="match status" value="1"/>
</dbReference>
<sequence>MAVFLLSSCTGAPSGIEPVSDFDAERYTGKWYEIKRLDHRFERGLTHVTAEYQAQDDGTIKVINRGFDTDDCEWKSIEGTATFRESPDIASLRVVFFWPIAGGYHVIVLDDDYEWAMVSGPSRNYLWILAREPDLDEDVLSDLVTKAEEWGFAVDELVEVEHDGSPEDGVCP</sequence>
<comment type="subcellular location">
    <subcellularLocation>
        <location evidence="2">Cell outer membrane</location>
    </subcellularLocation>
</comment>
<accession>A0A110B2G0</accession>
<evidence type="ECO:0000256" key="3">
    <source>
        <dbReference type="PIRSR" id="PIRSR036893-52"/>
    </source>
</evidence>
<keyword evidence="2" id="KW-0446">Lipid-binding</keyword>
<dbReference type="RefSeq" id="WP_231901935.1">
    <property type="nucleotide sequence ID" value="NZ_AP017372.2"/>
</dbReference>
<evidence type="ECO:0000259" key="4">
    <source>
        <dbReference type="Pfam" id="PF08212"/>
    </source>
</evidence>
<comment type="similarity">
    <text evidence="1 2">Belongs to the calycin superfamily. Lipocalin family.</text>
</comment>
<keyword evidence="2" id="KW-0472">Membrane</keyword>
<dbReference type="PROSITE" id="PS00213">
    <property type="entry name" value="LIPOCALIN"/>
    <property type="match status" value="1"/>
</dbReference>
<keyword evidence="2" id="KW-0998">Cell outer membrane</keyword>
<comment type="subunit">
    <text evidence="2">Homodimer.</text>
</comment>
<dbReference type="Gene3D" id="2.40.128.20">
    <property type="match status" value="1"/>
</dbReference>
<feature type="lipid moiety-binding region" description="N-palmitoyl cysteine" evidence="3">
    <location>
        <position position="9"/>
    </location>
</feature>
<dbReference type="InterPro" id="IPR000566">
    <property type="entry name" value="Lipocln_cytosolic_FA-bd_dom"/>
</dbReference>
<dbReference type="InterPro" id="IPR022272">
    <property type="entry name" value="Lipocalin_CS"/>
</dbReference>
<evidence type="ECO:0000256" key="2">
    <source>
        <dbReference type="PIRNR" id="PIRNR036893"/>
    </source>
</evidence>
<dbReference type="GO" id="GO:0008289">
    <property type="term" value="F:lipid binding"/>
    <property type="evidence" value="ECO:0007669"/>
    <property type="project" value="UniProtKB-UniRule"/>
</dbReference>
<dbReference type="InterPro" id="IPR047202">
    <property type="entry name" value="Lipocalin_Blc-like_dom"/>
</dbReference>
<dbReference type="Proteomes" id="UP000218890">
    <property type="component" value="Chromosome"/>
</dbReference>
<keyword evidence="6" id="KW-1185">Reference proteome</keyword>
<dbReference type="InterPro" id="IPR022271">
    <property type="entry name" value="Lipocalin_ApoD"/>
</dbReference>
<dbReference type="EMBL" id="AP017372">
    <property type="protein sequence ID" value="BAU58645.1"/>
    <property type="molecule type" value="Genomic_DNA"/>
</dbReference>
<dbReference type="CDD" id="cd19438">
    <property type="entry name" value="lipocalin_Blc-like"/>
    <property type="match status" value="1"/>
</dbReference>
<organism evidence="5 6">
    <name type="scientific">Halorhodospira halochloris</name>
    <name type="common">Ectothiorhodospira halochloris</name>
    <dbReference type="NCBI Taxonomy" id="1052"/>
    <lineage>
        <taxon>Bacteria</taxon>
        <taxon>Pseudomonadati</taxon>
        <taxon>Pseudomonadota</taxon>
        <taxon>Gammaproteobacteria</taxon>
        <taxon>Chromatiales</taxon>
        <taxon>Ectothiorhodospiraceae</taxon>
        <taxon>Halorhodospira</taxon>
    </lineage>
</organism>
<dbReference type="GO" id="GO:0006950">
    <property type="term" value="P:response to stress"/>
    <property type="evidence" value="ECO:0007669"/>
    <property type="project" value="UniProtKB-ARBA"/>
</dbReference>
<protein>
    <recommendedName>
        <fullName evidence="2">Outer membrane lipoprotein Blc</fullName>
    </recommendedName>
</protein>
<feature type="lipid moiety-binding region" description="S-diacylglycerol cysteine" evidence="3">
    <location>
        <position position="9"/>
    </location>
</feature>
<evidence type="ECO:0000256" key="1">
    <source>
        <dbReference type="ARBA" id="ARBA00006889"/>
    </source>
</evidence>
<gene>
    <name evidence="5" type="ORF">HH1059_19490</name>
</gene>
<evidence type="ECO:0000313" key="5">
    <source>
        <dbReference type="EMBL" id="BAU58645.1"/>
    </source>
</evidence>
<dbReference type="PIRSF" id="PIRSF036893">
    <property type="entry name" value="Lipocalin_ApoD"/>
    <property type="match status" value="1"/>
</dbReference>
<dbReference type="AlphaFoldDB" id="A0A110B2G0"/>
<feature type="domain" description="Lipocalin/cytosolic fatty-acid binding" evidence="4">
    <location>
        <begin position="23"/>
        <end position="161"/>
    </location>
</feature>
<dbReference type="KEGG" id="hhk:HH1059_19490"/>
<name>A0A110B2G0_HALHR</name>
<dbReference type="InterPro" id="IPR012674">
    <property type="entry name" value="Calycin"/>
</dbReference>
<keyword evidence="2 3" id="KW-0449">Lipoprotein</keyword>
<dbReference type="PRINTS" id="PR01171">
    <property type="entry name" value="BCTLIPOCALIN"/>
</dbReference>
<keyword evidence="3" id="KW-0564">Palmitate</keyword>
<proteinExistence type="inferred from homology"/>
<dbReference type="GO" id="GO:0009279">
    <property type="term" value="C:cell outer membrane"/>
    <property type="evidence" value="ECO:0007669"/>
    <property type="project" value="UniProtKB-SubCell"/>
</dbReference>
<comment type="function">
    <text evidence="2">Involved in the storage or transport of lipids necessary for membrane maintenance under stressful conditions. Displays a binding preference for lysophospholipids.</text>
</comment>
<dbReference type="PANTHER" id="PTHR10612:SF34">
    <property type="entry name" value="APOLIPOPROTEIN D"/>
    <property type="match status" value="1"/>
</dbReference>
<reference evidence="5" key="1">
    <citation type="submission" date="2016-02" db="EMBL/GenBank/DDBJ databases">
        <title>Halorhodospira halochloris DSM-1059 complete genome, version 2.</title>
        <authorList>
            <person name="Tsukatani Y."/>
        </authorList>
    </citation>
    <scope>NUCLEOTIDE SEQUENCE</scope>
    <source>
        <strain evidence="5">DSM 1059</strain>
    </source>
</reference>
<dbReference type="SUPFAM" id="SSF50814">
    <property type="entry name" value="Lipocalins"/>
    <property type="match status" value="1"/>
</dbReference>